<evidence type="ECO:0000256" key="6">
    <source>
        <dbReference type="SAM" id="MobiDB-lite"/>
    </source>
</evidence>
<proteinExistence type="predicted"/>
<dbReference type="AlphaFoldDB" id="A0A7U2EU85"/>
<evidence type="ECO:0000256" key="3">
    <source>
        <dbReference type="ARBA" id="ARBA00022729"/>
    </source>
</evidence>
<comment type="caution">
    <text evidence="5">Lacks conserved residue(s) required for the propagation of feature annotation.</text>
</comment>
<dbReference type="Proteomes" id="UP000663193">
    <property type="component" value="Chromosome 1"/>
</dbReference>
<dbReference type="VEuPathDB" id="FungiDB:JI435_426560"/>
<accession>A0A7U2EU85</accession>
<dbReference type="PROSITE" id="PS51895">
    <property type="entry name" value="AA1"/>
    <property type="match status" value="1"/>
</dbReference>
<feature type="chain" id="PRO_5030890353" description="AA1-like domain-containing protein" evidence="7">
    <location>
        <begin position="19"/>
        <end position="189"/>
    </location>
</feature>
<keyword evidence="2" id="KW-0964">Secreted</keyword>
<evidence type="ECO:0000256" key="5">
    <source>
        <dbReference type="PROSITE-ProRule" id="PRU01243"/>
    </source>
</evidence>
<feature type="domain" description="AA1-like" evidence="8">
    <location>
        <begin position="61"/>
        <end position="185"/>
    </location>
</feature>
<keyword evidence="3 7" id="KW-0732">Signal</keyword>
<name>A0A7U2EU85_PHANO</name>
<evidence type="ECO:0000259" key="8">
    <source>
        <dbReference type="PROSITE" id="PS51895"/>
    </source>
</evidence>
<feature type="region of interest" description="Disordered" evidence="6">
    <location>
        <begin position="33"/>
        <end position="54"/>
    </location>
</feature>
<keyword evidence="10" id="KW-1185">Reference proteome</keyword>
<gene>
    <name evidence="9" type="ORF">JI435_426560</name>
</gene>
<dbReference type="InterPro" id="IPR032382">
    <property type="entry name" value="AltA1"/>
</dbReference>
<feature type="disulfide bond" evidence="5">
    <location>
        <begin position="160"/>
        <end position="172"/>
    </location>
</feature>
<sequence length="189" mass="19919">MHFTNTVSLLSVASLAAAIPYWPEHALSSYASSTPTAVTGSTPSSTSSSTPSSTICPVVQEGDYVWKVSSFSARKLNGTDNNAVSFNISATNNGTLNFQCAASTQGNNVLEEGELYDCGENSLISFAFEGIDLTSTRLLLHQRVSDTVTEVGTTTVPYYCRAGGSAPLDYVCSGVSDMYITLAKLPLST</sequence>
<evidence type="ECO:0000256" key="1">
    <source>
        <dbReference type="ARBA" id="ARBA00004613"/>
    </source>
</evidence>
<evidence type="ECO:0000313" key="10">
    <source>
        <dbReference type="Proteomes" id="UP000663193"/>
    </source>
</evidence>
<evidence type="ECO:0000256" key="2">
    <source>
        <dbReference type="ARBA" id="ARBA00022525"/>
    </source>
</evidence>
<feature type="signal peptide" evidence="7">
    <location>
        <begin position="1"/>
        <end position="18"/>
    </location>
</feature>
<evidence type="ECO:0000313" key="9">
    <source>
        <dbReference type="EMBL" id="QRC91190.1"/>
    </source>
</evidence>
<protein>
    <recommendedName>
        <fullName evidence="8">AA1-like domain-containing protein</fullName>
    </recommendedName>
</protein>
<dbReference type="EMBL" id="CP069023">
    <property type="protein sequence ID" value="QRC91190.1"/>
    <property type="molecule type" value="Genomic_DNA"/>
</dbReference>
<comment type="subcellular location">
    <subcellularLocation>
        <location evidence="1">Secreted</location>
    </subcellularLocation>
</comment>
<keyword evidence="4 5" id="KW-1015">Disulfide bond</keyword>
<dbReference type="OMA" id="NDQVCET"/>
<dbReference type="Gene3D" id="2.40.350.20">
    <property type="match status" value="1"/>
</dbReference>
<evidence type="ECO:0000256" key="4">
    <source>
        <dbReference type="ARBA" id="ARBA00023157"/>
    </source>
</evidence>
<dbReference type="OrthoDB" id="3928926at2759"/>
<evidence type="ECO:0000256" key="7">
    <source>
        <dbReference type="SAM" id="SignalP"/>
    </source>
</evidence>
<organism evidence="9 10">
    <name type="scientific">Phaeosphaeria nodorum (strain SN15 / ATCC MYA-4574 / FGSC 10173)</name>
    <name type="common">Glume blotch fungus</name>
    <name type="synonym">Parastagonospora nodorum</name>
    <dbReference type="NCBI Taxonomy" id="321614"/>
    <lineage>
        <taxon>Eukaryota</taxon>
        <taxon>Fungi</taxon>
        <taxon>Dikarya</taxon>
        <taxon>Ascomycota</taxon>
        <taxon>Pezizomycotina</taxon>
        <taxon>Dothideomycetes</taxon>
        <taxon>Pleosporomycetidae</taxon>
        <taxon>Pleosporales</taxon>
        <taxon>Pleosporineae</taxon>
        <taxon>Phaeosphaeriaceae</taxon>
        <taxon>Parastagonospora</taxon>
    </lineage>
</organism>
<reference evidence="10" key="1">
    <citation type="journal article" date="2021" name="BMC Genomics">
        <title>Chromosome-level genome assembly and manually-curated proteome of model necrotroph Parastagonospora nodorum Sn15 reveals a genome-wide trove of candidate effector homologs, and redundancy of virulence-related functions within an accessory chromosome.</title>
        <authorList>
            <person name="Bertazzoni S."/>
            <person name="Jones D.A.B."/>
            <person name="Phan H.T."/>
            <person name="Tan K.-C."/>
            <person name="Hane J.K."/>
        </authorList>
    </citation>
    <scope>NUCLEOTIDE SEQUENCE [LARGE SCALE GENOMIC DNA]</scope>
    <source>
        <strain evidence="10">SN15 / ATCC MYA-4574 / FGSC 10173)</strain>
    </source>
</reference>
<dbReference type="Pfam" id="PF16541">
    <property type="entry name" value="AltA1"/>
    <property type="match status" value="1"/>
</dbReference>
<dbReference type="GO" id="GO:0005576">
    <property type="term" value="C:extracellular region"/>
    <property type="evidence" value="ECO:0007669"/>
    <property type="project" value="UniProtKB-SubCell"/>
</dbReference>